<protein>
    <submittedName>
        <fullName evidence="2">Glycosyltransferase family 25 protein</fullName>
    </submittedName>
</protein>
<organism evidence="2 3">
    <name type="scientific">Cobetia amphilecti</name>
    <dbReference type="NCBI Taxonomy" id="1055104"/>
    <lineage>
        <taxon>Bacteria</taxon>
        <taxon>Pseudomonadati</taxon>
        <taxon>Pseudomonadota</taxon>
        <taxon>Gammaproteobacteria</taxon>
        <taxon>Oceanospirillales</taxon>
        <taxon>Halomonadaceae</taxon>
        <taxon>Cobetia</taxon>
    </lineage>
</organism>
<evidence type="ECO:0000259" key="1">
    <source>
        <dbReference type="Pfam" id="PF01755"/>
    </source>
</evidence>
<name>A0AAP4TYY9_9GAMM</name>
<feature type="domain" description="Glycosyl transferase family 25" evidence="1">
    <location>
        <begin position="45"/>
        <end position="107"/>
    </location>
</feature>
<evidence type="ECO:0000313" key="2">
    <source>
        <dbReference type="EMBL" id="MDO6672042.1"/>
    </source>
</evidence>
<dbReference type="EMBL" id="JAUORK010000008">
    <property type="protein sequence ID" value="MDO6672042.1"/>
    <property type="molecule type" value="Genomic_DNA"/>
</dbReference>
<evidence type="ECO:0000313" key="3">
    <source>
        <dbReference type="Proteomes" id="UP001170481"/>
    </source>
</evidence>
<dbReference type="RefSeq" id="WP_303593671.1">
    <property type="nucleotide sequence ID" value="NZ_JAUORK010000008.1"/>
</dbReference>
<gene>
    <name evidence="2" type="ORF">Q4535_07895</name>
</gene>
<dbReference type="Pfam" id="PF01755">
    <property type="entry name" value="Glyco_transf_25"/>
    <property type="match status" value="1"/>
</dbReference>
<reference evidence="2" key="1">
    <citation type="submission" date="2023-07" db="EMBL/GenBank/DDBJ databases">
        <title>Genome content predicts the carbon catabolic preferences of heterotrophic bacteria.</title>
        <authorList>
            <person name="Gralka M."/>
        </authorList>
    </citation>
    <scope>NUCLEOTIDE SEQUENCE</scope>
    <source>
        <strain evidence="2">C2R13</strain>
    </source>
</reference>
<accession>A0AAP4TYY9</accession>
<dbReference type="InterPro" id="IPR002654">
    <property type="entry name" value="Glyco_trans_25"/>
</dbReference>
<dbReference type="AlphaFoldDB" id="A0AAP4TYY9"/>
<dbReference type="Proteomes" id="UP001170481">
    <property type="component" value="Unassembled WGS sequence"/>
</dbReference>
<proteinExistence type="predicted"/>
<dbReference type="CDD" id="cd06532">
    <property type="entry name" value="Glyco_transf_25"/>
    <property type="match status" value="1"/>
</dbReference>
<comment type="caution">
    <text evidence="2">The sequence shown here is derived from an EMBL/GenBank/DDBJ whole genome shotgun (WGS) entry which is preliminary data.</text>
</comment>
<sequence>MSTLEVDGVFCISLKDRHDRRAHLVKEFEPLGLNIEFYLAERDDSNPERGCYESHRACAALALQRGYQRVLILEDDATLSMPCESKIRRINTFMKLRNPEIFYLGGMLGRMWLIPYRGVVRAKLTGGHAYLLSRKGMKKISSNPYSGKAVDSVYSTRFKAYASYPLLCDQLPESQVESDIANYRINKKGGGSFKGSDYWAINSKKQGLALKRDAWRTLCMRWL</sequence>